<organism evidence="1 2">
    <name type="scientific">Sutcliffiella cohnii</name>
    <dbReference type="NCBI Taxonomy" id="33932"/>
    <lineage>
        <taxon>Bacteria</taxon>
        <taxon>Bacillati</taxon>
        <taxon>Bacillota</taxon>
        <taxon>Bacilli</taxon>
        <taxon>Bacillales</taxon>
        <taxon>Bacillaceae</taxon>
        <taxon>Sutcliffiella</taxon>
    </lineage>
</organism>
<dbReference type="Proteomes" id="UP000215224">
    <property type="component" value="Chromosome"/>
</dbReference>
<dbReference type="EMBL" id="CP018866">
    <property type="protein sequence ID" value="AST93516.1"/>
    <property type="molecule type" value="Genomic_DNA"/>
</dbReference>
<dbReference type="KEGG" id="bcoh:BC6307_20705"/>
<dbReference type="RefSeq" id="WP_066417934.1">
    <property type="nucleotide sequence ID" value="NZ_CP018866.1"/>
</dbReference>
<gene>
    <name evidence="1" type="ORF">BC6307_20705</name>
</gene>
<sequence>MNKNEFHLLKVFLYDTKQLRLFFYDMLHIVRKEVVEITDCMIQKNWVKGPHIALYFKILGEKNEKEVLAKLESCIQEKLSSFENSVTNADYEKYEQLSQRLARAERYPGDLVPLKENKTIDFSLFNLSDIKTVYDVSLYREIEVAKTKFFLEHYPLLKKMTEEEKELLSTKLMLIVAKQYFIEFDQEVLKGIKYGYMSFKSHYEGFNMQLLRMDPSKRTLIEQKINEQSDLMQQFLADFGSFVQQIDDSFIQYYENDKALLVEWKNVTSRLDELFKEGLQNKQIQFEEYHDISSFVQSSNKMSEFHNEFVDGDGFAQFSKSIGFLKYRLLVNFLYSVFPLLNISPLQKNKLCKIISDASESYFQFSWKDLKALRGDTYDGDDIYEKIGTNRS</sequence>
<reference evidence="1 2" key="1">
    <citation type="submission" date="2016-12" db="EMBL/GenBank/DDBJ databases">
        <title>The whole genome sequencing and assembly of Bacillus cohnii DSM 6307T strain.</title>
        <authorList>
            <person name="Lee Y.-J."/>
            <person name="Yi H."/>
            <person name="Bahn Y.-S."/>
            <person name="Kim J.F."/>
            <person name="Lee D.-W."/>
        </authorList>
    </citation>
    <scope>NUCLEOTIDE SEQUENCE [LARGE SCALE GENOMIC DNA]</scope>
    <source>
        <strain evidence="1 2">DSM 6307</strain>
    </source>
</reference>
<evidence type="ECO:0000313" key="1">
    <source>
        <dbReference type="EMBL" id="AST93516.1"/>
    </source>
</evidence>
<protein>
    <recommendedName>
        <fullName evidence="3">Thiopeptide-type bacteriocin biosynthesis domain-containing protein</fullName>
    </recommendedName>
</protein>
<evidence type="ECO:0000313" key="2">
    <source>
        <dbReference type="Proteomes" id="UP000215224"/>
    </source>
</evidence>
<keyword evidence="2" id="KW-1185">Reference proteome</keyword>
<dbReference type="AlphaFoldDB" id="A0A223KVN5"/>
<evidence type="ECO:0008006" key="3">
    <source>
        <dbReference type="Google" id="ProtNLM"/>
    </source>
</evidence>
<proteinExistence type="predicted"/>
<dbReference type="STRING" id="1314751.GCA_001591425_03047"/>
<name>A0A223KVN5_9BACI</name>
<accession>A0A223KVN5</accession>